<dbReference type="PROSITE" id="PS51462">
    <property type="entry name" value="NUDIX"/>
    <property type="match status" value="1"/>
</dbReference>
<dbReference type="PRINTS" id="PR00502">
    <property type="entry name" value="NUDIXFAMILY"/>
</dbReference>
<name>A0A4R5TX99_9MICC</name>
<dbReference type="SUPFAM" id="SSF55811">
    <property type="entry name" value="Nudix"/>
    <property type="match status" value="1"/>
</dbReference>
<sequence>MSEVETGPPAWDVRVGAYGVIVDGSRILLAHWNEKGASGWTLPGGGLEFGEDAPAAAVREIREETGYDAELGNLLGVDSFFVPPERRLSGTPRPLHALRIIYAARVVSGALAHEAAGSTDEAAWVELGEVASLRRVELVDVGLRLYSQQAGRGLA</sequence>
<dbReference type="RefSeq" id="WP_133404044.1">
    <property type="nucleotide sequence ID" value="NZ_SMTK01000003.1"/>
</dbReference>
<dbReference type="Gene3D" id="3.90.79.10">
    <property type="entry name" value="Nucleoside Triphosphate Pyrophosphohydrolase"/>
    <property type="match status" value="1"/>
</dbReference>
<accession>A0A4R5TX99</accession>
<dbReference type="PROSITE" id="PS00893">
    <property type="entry name" value="NUDIX_BOX"/>
    <property type="match status" value="1"/>
</dbReference>
<protein>
    <submittedName>
        <fullName evidence="6">NUDIX domain-containing protein</fullName>
    </submittedName>
</protein>
<comment type="similarity">
    <text evidence="2 4">Belongs to the Nudix hydrolase family.</text>
</comment>
<evidence type="ECO:0000256" key="1">
    <source>
        <dbReference type="ARBA" id="ARBA00001946"/>
    </source>
</evidence>
<evidence type="ECO:0000259" key="5">
    <source>
        <dbReference type="PROSITE" id="PS51462"/>
    </source>
</evidence>
<dbReference type="GO" id="GO:0016787">
    <property type="term" value="F:hydrolase activity"/>
    <property type="evidence" value="ECO:0007669"/>
    <property type="project" value="UniProtKB-KW"/>
</dbReference>
<gene>
    <name evidence="6" type="ORF">E2F48_11350</name>
</gene>
<organism evidence="6 7">
    <name type="scientific">Arthrobacter crusticola</name>
    <dbReference type="NCBI Taxonomy" id="2547960"/>
    <lineage>
        <taxon>Bacteria</taxon>
        <taxon>Bacillati</taxon>
        <taxon>Actinomycetota</taxon>
        <taxon>Actinomycetes</taxon>
        <taxon>Micrococcales</taxon>
        <taxon>Micrococcaceae</taxon>
        <taxon>Arthrobacter</taxon>
    </lineage>
</organism>
<dbReference type="InterPro" id="IPR020084">
    <property type="entry name" value="NUDIX_hydrolase_CS"/>
</dbReference>
<dbReference type="InterPro" id="IPR015797">
    <property type="entry name" value="NUDIX_hydrolase-like_dom_sf"/>
</dbReference>
<comment type="cofactor">
    <cofactor evidence="1">
        <name>Mg(2+)</name>
        <dbReference type="ChEBI" id="CHEBI:18420"/>
    </cofactor>
</comment>
<reference evidence="6 7" key="1">
    <citation type="submission" date="2019-03" db="EMBL/GenBank/DDBJ databases">
        <title>Arthrobacter sp. nov., an bacterium isolated from biocrust in Mu Us Desert.</title>
        <authorList>
            <person name="Lixiong L."/>
        </authorList>
    </citation>
    <scope>NUCLEOTIDE SEQUENCE [LARGE SCALE GENOMIC DNA]</scope>
    <source>
        <strain evidence="6 7">SLN-3</strain>
    </source>
</reference>
<evidence type="ECO:0000256" key="2">
    <source>
        <dbReference type="ARBA" id="ARBA00005582"/>
    </source>
</evidence>
<evidence type="ECO:0000313" key="7">
    <source>
        <dbReference type="Proteomes" id="UP000295411"/>
    </source>
</evidence>
<dbReference type="AlphaFoldDB" id="A0A4R5TX99"/>
<proteinExistence type="inferred from homology"/>
<keyword evidence="7" id="KW-1185">Reference proteome</keyword>
<feature type="domain" description="Nudix hydrolase" evidence="5">
    <location>
        <begin position="12"/>
        <end position="147"/>
    </location>
</feature>
<comment type="caution">
    <text evidence="6">The sequence shown here is derived from an EMBL/GenBank/DDBJ whole genome shotgun (WGS) entry which is preliminary data.</text>
</comment>
<dbReference type="Pfam" id="PF00293">
    <property type="entry name" value="NUDIX"/>
    <property type="match status" value="1"/>
</dbReference>
<evidence type="ECO:0000256" key="4">
    <source>
        <dbReference type="RuleBase" id="RU003476"/>
    </source>
</evidence>
<dbReference type="InterPro" id="IPR020476">
    <property type="entry name" value="Nudix_hydrolase"/>
</dbReference>
<evidence type="ECO:0000256" key="3">
    <source>
        <dbReference type="ARBA" id="ARBA00022801"/>
    </source>
</evidence>
<dbReference type="Proteomes" id="UP000295411">
    <property type="component" value="Unassembled WGS sequence"/>
</dbReference>
<dbReference type="OrthoDB" id="9804442at2"/>
<evidence type="ECO:0000313" key="6">
    <source>
        <dbReference type="EMBL" id="TDK25814.1"/>
    </source>
</evidence>
<dbReference type="EMBL" id="SMTK01000003">
    <property type="protein sequence ID" value="TDK25814.1"/>
    <property type="molecule type" value="Genomic_DNA"/>
</dbReference>
<keyword evidence="3 4" id="KW-0378">Hydrolase</keyword>
<dbReference type="InterPro" id="IPR000086">
    <property type="entry name" value="NUDIX_hydrolase_dom"/>
</dbReference>
<dbReference type="PANTHER" id="PTHR43046">
    <property type="entry name" value="GDP-MANNOSE MANNOSYL HYDROLASE"/>
    <property type="match status" value="1"/>
</dbReference>
<dbReference type="PANTHER" id="PTHR43046:SF14">
    <property type="entry name" value="MUTT_NUDIX FAMILY PROTEIN"/>
    <property type="match status" value="1"/>
</dbReference>